<keyword evidence="10" id="KW-1185">Reference proteome</keyword>
<dbReference type="PANTHER" id="PTHR35007">
    <property type="entry name" value="INTEGRAL MEMBRANE PROTEIN-RELATED"/>
    <property type="match status" value="1"/>
</dbReference>
<dbReference type="InterPro" id="IPR018076">
    <property type="entry name" value="T2SS_GspF_dom"/>
</dbReference>
<name>A0A517S8D8_9PLAN</name>
<evidence type="ECO:0000256" key="4">
    <source>
        <dbReference type="ARBA" id="ARBA00022989"/>
    </source>
</evidence>
<evidence type="ECO:0000313" key="9">
    <source>
        <dbReference type="EMBL" id="QDT52380.1"/>
    </source>
</evidence>
<feature type="domain" description="Type II secretion system protein GspF" evidence="8">
    <location>
        <begin position="165"/>
        <end position="293"/>
    </location>
</feature>
<evidence type="ECO:0000256" key="5">
    <source>
        <dbReference type="ARBA" id="ARBA00023136"/>
    </source>
</evidence>
<dbReference type="Pfam" id="PF00482">
    <property type="entry name" value="T2SSF"/>
    <property type="match status" value="1"/>
</dbReference>
<sequence>MDSTYLISGAIFVGISAAVWAVLSMFTEKDSRATERLQELRDGGRRPASEKGGMGNAVTAAAPALSKVLQPKTELEQNELKVRLANAGYGSPNASTLFLAIKTILLCVGLFFGGIVGVWQNGLTLTAAQALFLGGGLGFYLPEIFVRLKASGRKGRIFLSMPDALDLLVVCVEAGLGLDAAMRRVAEELSESAPDICSEFSTANMQLQMGRPRREVLHELGVRTGVDDVKALATILIQADRFGSSVAQALRVQSESMRTKRSQLAEEQAAKTAVKMIFPLVLFIFPGIFVVLVGPAAILMIRNLLTT</sequence>
<feature type="transmembrane region" description="Helical" evidence="7">
    <location>
        <begin position="97"/>
        <end position="119"/>
    </location>
</feature>
<comment type="subcellular location">
    <subcellularLocation>
        <location evidence="1">Cell membrane</location>
        <topology evidence="1">Multi-pass membrane protein</topology>
    </subcellularLocation>
</comment>
<feature type="region of interest" description="Disordered" evidence="6">
    <location>
        <begin position="34"/>
        <end position="55"/>
    </location>
</feature>
<dbReference type="OrthoDB" id="9810662at2"/>
<keyword evidence="3 7" id="KW-0812">Transmembrane</keyword>
<dbReference type="RefSeq" id="WP_145026698.1">
    <property type="nucleotide sequence ID" value="NZ_CP036271.1"/>
</dbReference>
<evidence type="ECO:0000259" key="8">
    <source>
        <dbReference type="Pfam" id="PF00482"/>
    </source>
</evidence>
<evidence type="ECO:0000256" key="3">
    <source>
        <dbReference type="ARBA" id="ARBA00022692"/>
    </source>
</evidence>
<evidence type="ECO:0000256" key="1">
    <source>
        <dbReference type="ARBA" id="ARBA00004651"/>
    </source>
</evidence>
<dbReference type="Proteomes" id="UP000315700">
    <property type="component" value="Chromosome"/>
</dbReference>
<keyword evidence="2" id="KW-1003">Cell membrane</keyword>
<dbReference type="InParanoid" id="A0A517S8D8"/>
<dbReference type="AlphaFoldDB" id="A0A517S8D8"/>
<feature type="transmembrane region" description="Helical" evidence="7">
    <location>
        <begin position="6"/>
        <end position="26"/>
    </location>
</feature>
<keyword evidence="5 7" id="KW-0472">Membrane</keyword>
<proteinExistence type="predicted"/>
<feature type="transmembrane region" description="Helical" evidence="7">
    <location>
        <begin position="125"/>
        <end position="146"/>
    </location>
</feature>
<dbReference type="KEGG" id="ccos:Pan44_03900"/>
<gene>
    <name evidence="9" type="ORF">Pan44_03900</name>
</gene>
<evidence type="ECO:0000313" key="10">
    <source>
        <dbReference type="Proteomes" id="UP000315700"/>
    </source>
</evidence>
<feature type="compositionally biased region" description="Basic and acidic residues" evidence="6">
    <location>
        <begin position="34"/>
        <end position="49"/>
    </location>
</feature>
<evidence type="ECO:0000256" key="6">
    <source>
        <dbReference type="SAM" id="MobiDB-lite"/>
    </source>
</evidence>
<dbReference type="PANTHER" id="PTHR35007:SF2">
    <property type="entry name" value="PILUS ASSEMBLE PROTEIN"/>
    <property type="match status" value="1"/>
</dbReference>
<protein>
    <submittedName>
        <fullName evidence="9">Bacterial type II secretion system protein F domain protein</fullName>
    </submittedName>
</protein>
<accession>A0A517S8D8</accession>
<organism evidence="9 10">
    <name type="scientific">Caulifigura coniformis</name>
    <dbReference type="NCBI Taxonomy" id="2527983"/>
    <lineage>
        <taxon>Bacteria</taxon>
        <taxon>Pseudomonadati</taxon>
        <taxon>Planctomycetota</taxon>
        <taxon>Planctomycetia</taxon>
        <taxon>Planctomycetales</taxon>
        <taxon>Planctomycetaceae</taxon>
        <taxon>Caulifigura</taxon>
    </lineage>
</organism>
<keyword evidence="4 7" id="KW-1133">Transmembrane helix</keyword>
<reference evidence="9 10" key="1">
    <citation type="submission" date="2019-02" db="EMBL/GenBank/DDBJ databases">
        <title>Deep-cultivation of Planctomycetes and their phenomic and genomic characterization uncovers novel biology.</title>
        <authorList>
            <person name="Wiegand S."/>
            <person name="Jogler M."/>
            <person name="Boedeker C."/>
            <person name="Pinto D."/>
            <person name="Vollmers J."/>
            <person name="Rivas-Marin E."/>
            <person name="Kohn T."/>
            <person name="Peeters S.H."/>
            <person name="Heuer A."/>
            <person name="Rast P."/>
            <person name="Oberbeckmann S."/>
            <person name="Bunk B."/>
            <person name="Jeske O."/>
            <person name="Meyerdierks A."/>
            <person name="Storesund J.E."/>
            <person name="Kallscheuer N."/>
            <person name="Luecker S."/>
            <person name="Lage O.M."/>
            <person name="Pohl T."/>
            <person name="Merkel B.J."/>
            <person name="Hornburger P."/>
            <person name="Mueller R.-W."/>
            <person name="Bruemmer F."/>
            <person name="Labrenz M."/>
            <person name="Spormann A.M."/>
            <person name="Op den Camp H."/>
            <person name="Overmann J."/>
            <person name="Amann R."/>
            <person name="Jetten M.S.M."/>
            <person name="Mascher T."/>
            <person name="Medema M.H."/>
            <person name="Devos D.P."/>
            <person name="Kaster A.-K."/>
            <person name="Ovreas L."/>
            <person name="Rohde M."/>
            <person name="Galperin M.Y."/>
            <person name="Jogler C."/>
        </authorList>
    </citation>
    <scope>NUCLEOTIDE SEQUENCE [LARGE SCALE GENOMIC DNA]</scope>
    <source>
        <strain evidence="9 10">Pan44</strain>
    </source>
</reference>
<evidence type="ECO:0000256" key="7">
    <source>
        <dbReference type="SAM" id="Phobius"/>
    </source>
</evidence>
<dbReference type="GO" id="GO:0005886">
    <property type="term" value="C:plasma membrane"/>
    <property type="evidence" value="ECO:0007669"/>
    <property type="project" value="UniProtKB-SubCell"/>
</dbReference>
<feature type="transmembrane region" description="Helical" evidence="7">
    <location>
        <begin position="277"/>
        <end position="301"/>
    </location>
</feature>
<evidence type="ECO:0000256" key="2">
    <source>
        <dbReference type="ARBA" id="ARBA00022475"/>
    </source>
</evidence>
<dbReference type="EMBL" id="CP036271">
    <property type="protein sequence ID" value="QDT52380.1"/>
    <property type="molecule type" value="Genomic_DNA"/>
</dbReference>